<dbReference type="AlphaFoldDB" id="A0A061F0Z5"/>
<reference evidence="2 3" key="1">
    <citation type="journal article" date="2013" name="Genome Biol.">
        <title>The genome sequence of the most widely cultivated cacao type and its use to identify candidate genes regulating pod color.</title>
        <authorList>
            <person name="Motamayor J.C."/>
            <person name="Mockaitis K."/>
            <person name="Schmutz J."/>
            <person name="Haiminen N."/>
            <person name="Iii D.L."/>
            <person name="Cornejo O."/>
            <person name="Findley S.D."/>
            <person name="Zheng P."/>
            <person name="Utro F."/>
            <person name="Royaert S."/>
            <person name="Saski C."/>
            <person name="Jenkins J."/>
            <person name="Podicheti R."/>
            <person name="Zhao M."/>
            <person name="Scheffler B.E."/>
            <person name="Stack J.C."/>
            <person name="Feltus F.A."/>
            <person name="Mustiga G.M."/>
            <person name="Amores F."/>
            <person name="Phillips W."/>
            <person name="Marelli J.P."/>
            <person name="May G.D."/>
            <person name="Shapiro H."/>
            <person name="Ma J."/>
            <person name="Bustamante C.D."/>
            <person name="Schnell R.J."/>
            <person name="Main D."/>
            <person name="Gilbert D."/>
            <person name="Parida L."/>
            <person name="Kuhn D.N."/>
        </authorList>
    </citation>
    <scope>NUCLEOTIDE SEQUENCE [LARGE SCALE GENOMIC DNA]</scope>
    <source>
        <strain evidence="3">cv. Matina 1-6</strain>
    </source>
</reference>
<evidence type="ECO:0000256" key="1">
    <source>
        <dbReference type="SAM" id="MobiDB-lite"/>
    </source>
</evidence>
<dbReference type="HOGENOM" id="CLU_1436795_0_0_1"/>
<name>A0A061F0Z5_THECC</name>
<feature type="region of interest" description="Disordered" evidence="1">
    <location>
        <begin position="164"/>
        <end position="189"/>
    </location>
</feature>
<dbReference type="Gramene" id="EOY10691">
    <property type="protein sequence ID" value="EOY10691"/>
    <property type="gene ID" value="TCM_025993"/>
</dbReference>
<evidence type="ECO:0000313" key="3">
    <source>
        <dbReference type="Proteomes" id="UP000026915"/>
    </source>
</evidence>
<organism evidence="2 3">
    <name type="scientific">Theobroma cacao</name>
    <name type="common">Cacao</name>
    <name type="synonym">Cocoa</name>
    <dbReference type="NCBI Taxonomy" id="3641"/>
    <lineage>
        <taxon>Eukaryota</taxon>
        <taxon>Viridiplantae</taxon>
        <taxon>Streptophyta</taxon>
        <taxon>Embryophyta</taxon>
        <taxon>Tracheophyta</taxon>
        <taxon>Spermatophyta</taxon>
        <taxon>Magnoliopsida</taxon>
        <taxon>eudicotyledons</taxon>
        <taxon>Gunneridae</taxon>
        <taxon>Pentapetalae</taxon>
        <taxon>rosids</taxon>
        <taxon>malvids</taxon>
        <taxon>Malvales</taxon>
        <taxon>Malvaceae</taxon>
        <taxon>Byttnerioideae</taxon>
        <taxon>Theobroma</taxon>
    </lineage>
</organism>
<proteinExistence type="predicted"/>
<protein>
    <submittedName>
        <fullName evidence="2">Uncharacterized protein</fullName>
    </submittedName>
</protein>
<accession>A0A061F0Z5</accession>
<gene>
    <name evidence="2" type="ORF">TCM_025993</name>
</gene>
<evidence type="ECO:0000313" key="2">
    <source>
        <dbReference type="EMBL" id="EOY10691.1"/>
    </source>
</evidence>
<dbReference type="EMBL" id="CM001883">
    <property type="protein sequence ID" value="EOY10691.1"/>
    <property type="molecule type" value="Genomic_DNA"/>
</dbReference>
<feature type="compositionally biased region" description="Gly residues" evidence="1">
    <location>
        <begin position="177"/>
        <end position="189"/>
    </location>
</feature>
<sequence length="189" mass="19434">MRALEVVLAKERERTRLMKKRLRVSQTKLKAKEGECSMLRTEKDRLLALKEEEEKLVAGFLEAEGKEYFNDQKAMINSGGGGGGKGGGFDGVYGRGINYLENSQNLDEKAVIATVKGTNSDGSGSSHGGGNGGCGGKGGGFDGVDGGGINDLENAQNLDEEAVLATVKGTNSDGDGSSHGGGGSGGYGV</sequence>
<dbReference type="InParanoid" id="A0A061F0Z5"/>
<dbReference type="Proteomes" id="UP000026915">
    <property type="component" value="Chromosome 5"/>
</dbReference>
<keyword evidence="3" id="KW-1185">Reference proteome</keyword>